<sequence length="63" mass="7348">MVFHRKWLTNSDSKMKNERLLLKFIFKLPHTVIPRNEGSPREAPQTKSPIFVELLTEIPRSSG</sequence>
<evidence type="ECO:0000313" key="1">
    <source>
        <dbReference type="EMBL" id="OXB00909.1"/>
    </source>
</evidence>
<name>A0AB36NWK5_9FLAO</name>
<evidence type="ECO:0000313" key="2">
    <source>
        <dbReference type="Proteomes" id="UP000198431"/>
    </source>
</evidence>
<protein>
    <submittedName>
        <fullName evidence="1">Uncharacterized protein</fullName>
    </submittedName>
</protein>
<organism evidence="1 2">
    <name type="scientific">Flavobacterium pectinovorum</name>
    <dbReference type="NCBI Taxonomy" id="29533"/>
    <lineage>
        <taxon>Bacteria</taxon>
        <taxon>Pseudomonadati</taxon>
        <taxon>Bacteroidota</taxon>
        <taxon>Flavobacteriia</taxon>
        <taxon>Flavobacteriales</taxon>
        <taxon>Flavobacteriaceae</taxon>
        <taxon>Flavobacterium</taxon>
    </lineage>
</organism>
<gene>
    <name evidence="1" type="ORF">B0A72_19285</name>
</gene>
<dbReference type="AlphaFoldDB" id="A0AB36NWK5"/>
<dbReference type="Proteomes" id="UP000198431">
    <property type="component" value="Unassembled WGS sequence"/>
</dbReference>
<comment type="caution">
    <text evidence="1">The sequence shown here is derived from an EMBL/GenBank/DDBJ whole genome shotgun (WGS) entry which is preliminary data.</text>
</comment>
<dbReference type="EMBL" id="MUHB01000020">
    <property type="protein sequence ID" value="OXB00909.1"/>
    <property type="molecule type" value="Genomic_DNA"/>
</dbReference>
<proteinExistence type="predicted"/>
<accession>A0AB36NWK5</accession>
<reference evidence="1 2" key="1">
    <citation type="submission" date="2016-11" db="EMBL/GenBank/DDBJ databases">
        <title>Whole genomes of Flavobacteriaceae.</title>
        <authorList>
            <person name="Stine C."/>
            <person name="Li C."/>
            <person name="Tadesse D."/>
        </authorList>
    </citation>
    <scope>NUCLEOTIDE SEQUENCE [LARGE SCALE GENOMIC DNA]</scope>
    <source>
        <strain evidence="1 2">ATCC 19366</strain>
    </source>
</reference>